<feature type="transmembrane region" description="Helical" evidence="2">
    <location>
        <begin position="122"/>
        <end position="142"/>
    </location>
</feature>
<dbReference type="KEGG" id="nao:Y958_31110"/>
<keyword evidence="2" id="KW-1133">Transmembrane helix</keyword>
<evidence type="ECO:0000256" key="1">
    <source>
        <dbReference type="SAM" id="MobiDB-lite"/>
    </source>
</evidence>
<dbReference type="Pfam" id="PF13727">
    <property type="entry name" value="CoA_binding_3"/>
    <property type="match status" value="1"/>
</dbReference>
<dbReference type="Proteomes" id="UP000197153">
    <property type="component" value="Chromosome 4"/>
</dbReference>
<protein>
    <recommendedName>
        <fullName evidence="5">CoA-binding domain-containing protein</fullName>
    </recommendedName>
</protein>
<evidence type="ECO:0000256" key="2">
    <source>
        <dbReference type="SAM" id="Phobius"/>
    </source>
</evidence>
<name>A0A248K332_9PROT</name>
<feature type="transmembrane region" description="Helical" evidence="2">
    <location>
        <begin position="58"/>
        <end position="84"/>
    </location>
</feature>
<sequence>MSRGAAAAPAPLIRACEQQGRVMDQAWQALGDTDPAIAPVAQSGPAFNLGLSRRAFKVLWSLLEAGAVASLGGILLSLAVNAGLVPADDLRIGLCLAAGPAHVILAWMLGRHARPRLSDEPSWSVVAQVMAALFACLLAVALANDGGVATIAWIAVWSVLATGALVPAHRLEGALVPLAIARRWRVRHAVIVGSGPAVLRRVKEMAGRMDYEIELLGMFGVEPPDGGASPRQPPYLGGLEDLFDFLARHGAHHGEVGVFMALPWTAGDRTAAVLERLRTVPATVWLVPDPELSALALPQSGPNQAGPNQAGPNQAGPNQAGPNQAGPNQAGPNQAGPSQGRAPASECRGR</sequence>
<gene>
    <name evidence="3" type="ORF">Y958_31110</name>
</gene>
<keyword evidence="2" id="KW-0812">Transmembrane</keyword>
<reference evidence="3 4" key="1">
    <citation type="submission" date="2017-06" db="EMBL/GenBank/DDBJ databases">
        <title>Complete genome sequence of Nitrospirillum amazonense strain CBAmC, an endophytic nitrogen-fixing and plant growth-promoting bacterium, isolated from sugarcane.</title>
        <authorList>
            <person name="Schwab S."/>
            <person name="dos Santos Teixeira K.R."/>
            <person name="Simoes Araujo J.L."/>
            <person name="Soares Vidal M."/>
            <person name="Borges de Freitas H.R."/>
            <person name="Rivello Crivelaro A.L."/>
            <person name="Bueno de Camargo Nunes A."/>
            <person name="dos Santos C.M."/>
            <person name="Palmeira da Silva Rosa D."/>
            <person name="da Silva Padilha D."/>
            <person name="da Silva E."/>
            <person name="Araujo Terra L."/>
            <person name="Soares Mendes V."/>
            <person name="Farinelli L."/>
            <person name="Magalhaes Cruz L."/>
            <person name="Baldani J.I."/>
        </authorList>
    </citation>
    <scope>NUCLEOTIDE SEQUENCE [LARGE SCALE GENOMIC DNA]</scope>
    <source>
        <strain evidence="3 4">CBAmC</strain>
    </source>
</reference>
<feature type="region of interest" description="Disordered" evidence="1">
    <location>
        <begin position="295"/>
        <end position="350"/>
    </location>
</feature>
<feature type="transmembrane region" description="Helical" evidence="2">
    <location>
        <begin position="90"/>
        <end position="110"/>
    </location>
</feature>
<keyword evidence="4" id="KW-1185">Reference proteome</keyword>
<dbReference type="EMBL" id="CP022113">
    <property type="protein sequence ID" value="ASG25383.1"/>
    <property type="molecule type" value="Genomic_DNA"/>
</dbReference>
<evidence type="ECO:0008006" key="5">
    <source>
        <dbReference type="Google" id="ProtNLM"/>
    </source>
</evidence>
<keyword evidence="2" id="KW-0472">Membrane</keyword>
<accession>A0A248K332</accession>
<proteinExistence type="predicted"/>
<evidence type="ECO:0000313" key="3">
    <source>
        <dbReference type="EMBL" id="ASG25383.1"/>
    </source>
</evidence>
<feature type="compositionally biased region" description="Polar residues" evidence="1">
    <location>
        <begin position="300"/>
        <end position="337"/>
    </location>
</feature>
<dbReference type="AlphaFoldDB" id="A0A248K332"/>
<organism evidence="3 4">
    <name type="scientific">Nitrospirillum viridazoti CBAmc</name>
    <dbReference type="NCBI Taxonomy" id="1441467"/>
    <lineage>
        <taxon>Bacteria</taxon>
        <taxon>Pseudomonadati</taxon>
        <taxon>Pseudomonadota</taxon>
        <taxon>Alphaproteobacteria</taxon>
        <taxon>Rhodospirillales</taxon>
        <taxon>Azospirillaceae</taxon>
        <taxon>Nitrospirillum</taxon>
        <taxon>Nitrospirillum viridazoti</taxon>
    </lineage>
</organism>
<feature type="transmembrane region" description="Helical" evidence="2">
    <location>
        <begin position="148"/>
        <end position="168"/>
    </location>
</feature>
<evidence type="ECO:0000313" key="4">
    <source>
        <dbReference type="Proteomes" id="UP000197153"/>
    </source>
</evidence>